<dbReference type="AlphaFoldDB" id="E0E426"/>
<dbReference type="eggNOG" id="COG2161">
    <property type="taxonomic scope" value="Bacteria"/>
</dbReference>
<evidence type="ECO:0000256" key="1">
    <source>
        <dbReference type="ARBA" id="ARBA00009981"/>
    </source>
</evidence>
<evidence type="ECO:0000313" key="4">
    <source>
        <dbReference type="Proteomes" id="UP000003244"/>
    </source>
</evidence>
<accession>E0E426</accession>
<comment type="function">
    <text evidence="2">Antitoxin component of a type II toxin-antitoxin (TA) system.</text>
</comment>
<dbReference type="Pfam" id="PF02604">
    <property type="entry name" value="PhdYeFM_antitox"/>
    <property type="match status" value="1"/>
</dbReference>
<dbReference type="EMBL" id="ADGQ01000060">
    <property type="protein sequence ID" value="EFM64392.1"/>
    <property type="molecule type" value="Genomic_DNA"/>
</dbReference>
<reference evidence="3 4" key="1">
    <citation type="submission" date="2010-08" db="EMBL/GenBank/DDBJ databases">
        <authorList>
            <person name="Harkins D.M."/>
            <person name="Madupu R."/>
            <person name="Durkin A.S."/>
            <person name="Torralba M."/>
            <person name="Methe B."/>
            <person name="Sutton G.G."/>
            <person name="Nelson K.E."/>
        </authorList>
    </citation>
    <scope>NUCLEOTIDE SEQUENCE [LARGE SCALE GENOMIC DNA]</scope>
    <source>
        <strain evidence="3 4">DSM 17678</strain>
    </source>
</reference>
<name>E0E426_9FIRM</name>
<dbReference type="SUPFAM" id="SSF143120">
    <property type="entry name" value="YefM-like"/>
    <property type="match status" value="1"/>
</dbReference>
<dbReference type="Gene3D" id="3.40.1620.10">
    <property type="entry name" value="YefM-like domain"/>
    <property type="match status" value="1"/>
</dbReference>
<dbReference type="STRING" id="596315.HMPREF0634_0668"/>
<keyword evidence="4" id="KW-1185">Reference proteome</keyword>
<comment type="caution">
    <text evidence="3">The sequence shown here is derived from an EMBL/GenBank/DDBJ whole genome shotgun (WGS) entry which is preliminary data.</text>
</comment>
<dbReference type="GeneID" id="84801024"/>
<proteinExistence type="inferred from homology"/>
<dbReference type="InterPro" id="IPR006442">
    <property type="entry name" value="Antitoxin_Phd/YefM"/>
</dbReference>
<sequence>MSKKKTNPIEDKTLYNIAEFNRGQASKIIRKISEEDETALVLKHGKPLAVVISIDKYNRLLGRGTDLKDI</sequence>
<dbReference type="NCBIfam" id="TIGR01552">
    <property type="entry name" value="phd_fam"/>
    <property type="match status" value="1"/>
</dbReference>
<protein>
    <recommendedName>
        <fullName evidence="2">Antitoxin</fullName>
    </recommendedName>
</protein>
<comment type="similarity">
    <text evidence="1 2">Belongs to the phD/YefM antitoxin family.</text>
</comment>
<dbReference type="RefSeq" id="WP_007789997.1">
    <property type="nucleotide sequence ID" value="NZ_ADGQ01000060.1"/>
</dbReference>
<organism evidence="3 4">
    <name type="scientific">Peptostreptococcus stomatis DSM 17678</name>
    <dbReference type="NCBI Taxonomy" id="596315"/>
    <lineage>
        <taxon>Bacteria</taxon>
        <taxon>Bacillati</taxon>
        <taxon>Bacillota</taxon>
        <taxon>Clostridia</taxon>
        <taxon>Peptostreptococcales</taxon>
        <taxon>Peptostreptococcaceae</taxon>
        <taxon>Peptostreptococcus</taxon>
    </lineage>
</organism>
<evidence type="ECO:0000313" key="3">
    <source>
        <dbReference type="EMBL" id="EFM64392.1"/>
    </source>
</evidence>
<gene>
    <name evidence="3" type="ORF">HMPREF0634_0668</name>
</gene>
<dbReference type="InterPro" id="IPR036165">
    <property type="entry name" value="YefM-like_sf"/>
</dbReference>
<dbReference type="Proteomes" id="UP000003244">
    <property type="component" value="Unassembled WGS sequence"/>
</dbReference>
<evidence type="ECO:0000256" key="2">
    <source>
        <dbReference type="RuleBase" id="RU362080"/>
    </source>
</evidence>